<dbReference type="OrthoDB" id="47328at2759"/>
<evidence type="ECO:0000259" key="1">
    <source>
        <dbReference type="Pfam" id="PF11878"/>
    </source>
</evidence>
<organism evidence="2 3">
    <name type="scientific">Coptotermes formosanus</name>
    <name type="common">Formosan subterranean termite</name>
    <dbReference type="NCBI Taxonomy" id="36987"/>
    <lineage>
        <taxon>Eukaryota</taxon>
        <taxon>Metazoa</taxon>
        <taxon>Ecdysozoa</taxon>
        <taxon>Arthropoda</taxon>
        <taxon>Hexapoda</taxon>
        <taxon>Insecta</taxon>
        <taxon>Pterygota</taxon>
        <taxon>Neoptera</taxon>
        <taxon>Polyneoptera</taxon>
        <taxon>Dictyoptera</taxon>
        <taxon>Blattodea</taxon>
        <taxon>Blattoidea</taxon>
        <taxon>Termitoidae</taxon>
        <taxon>Rhinotermitidae</taxon>
        <taxon>Coptotermes</taxon>
    </lineage>
</organism>
<dbReference type="GO" id="GO:0007264">
    <property type="term" value="P:small GTPase-mediated signal transduction"/>
    <property type="evidence" value="ECO:0007669"/>
    <property type="project" value="InterPro"/>
</dbReference>
<accession>A0A6L2Q0X8</accession>
<dbReference type="GO" id="GO:0005085">
    <property type="term" value="F:guanyl-nucleotide exchange factor activity"/>
    <property type="evidence" value="ECO:0007669"/>
    <property type="project" value="InterPro"/>
</dbReference>
<protein>
    <recommendedName>
        <fullName evidence="1">Dedicator of cytokinesis C/D N-terminal domain-containing protein</fullName>
    </recommendedName>
</protein>
<gene>
    <name evidence="2" type="ORF">Cfor_01625</name>
</gene>
<dbReference type="PANTHER" id="PTHR23317">
    <property type="entry name" value="DEDICATOR OF CYTOKINESIS DOCK"/>
    <property type="match status" value="1"/>
</dbReference>
<keyword evidence="3" id="KW-1185">Reference proteome</keyword>
<reference evidence="3" key="1">
    <citation type="submission" date="2020-01" db="EMBL/GenBank/DDBJ databases">
        <title>Draft genome sequence of the Termite Coptotermes fromosanus.</title>
        <authorList>
            <person name="Itakura S."/>
            <person name="Yosikawa Y."/>
            <person name="Umezawa K."/>
        </authorList>
    </citation>
    <scope>NUCLEOTIDE SEQUENCE [LARGE SCALE GENOMIC DNA]</scope>
</reference>
<dbReference type="AlphaFoldDB" id="A0A6L2Q0X8"/>
<dbReference type="Pfam" id="PF11878">
    <property type="entry name" value="DOCK_C-D_N"/>
    <property type="match status" value="1"/>
</dbReference>
<proteinExistence type="predicted"/>
<name>A0A6L2Q0X8_COPFO</name>
<sequence length="392" mass="45782">MEFFDTHTISDVLIAFVIYLWLPENVKNPLYYRQHAADVRKQIAISSYPRDLTKSGSNASGFSSLVSLCDIVDPLDYEDFIQQHQLLLERDPLHHVLDFPANDIKVETVPRRIRTEFPVVPEEPLNELFTHVCDCIQLYTADWLFVSYQYRHLSSSSWVRDRGGERHNLVQAIPRQIFEVDHDQNLYVGSIEDEIYKSIHSVDTPRGSWASFDLRNSVSDPLIPSLLERVAPETLDQLNEVRRQEERHSALFSLYPLQDEEEVIEKRLPAEVPSEHVAHRIFVKCMQLKLDLEVEPVFASVALYDAKEKKKLSENFYFDMNPEGLKRMLTSHIPYSDISTLSRSCIFDITYPSYDMFLVIKLEKVLQGDISECAEPYMKDDKVKKWRDNRHR</sequence>
<dbReference type="PANTHER" id="PTHR23317:SF76">
    <property type="entry name" value="LD20667P"/>
    <property type="match status" value="1"/>
</dbReference>
<dbReference type="InParanoid" id="A0A6L2Q0X8"/>
<dbReference type="EMBL" id="BLKM01012994">
    <property type="protein sequence ID" value="GFG38563.1"/>
    <property type="molecule type" value="Genomic_DNA"/>
</dbReference>
<evidence type="ECO:0000313" key="2">
    <source>
        <dbReference type="EMBL" id="GFG38563.1"/>
    </source>
</evidence>
<comment type="caution">
    <text evidence="2">The sequence shown here is derived from an EMBL/GenBank/DDBJ whole genome shotgun (WGS) entry which is preliminary data.</text>
</comment>
<feature type="domain" description="Dedicator of cytokinesis C/D N-terminal" evidence="1">
    <location>
        <begin position="70"/>
        <end position="181"/>
    </location>
</feature>
<dbReference type="Proteomes" id="UP000502823">
    <property type="component" value="Unassembled WGS sequence"/>
</dbReference>
<dbReference type="InterPro" id="IPR021816">
    <property type="entry name" value="DOCK_C/D_N"/>
</dbReference>
<dbReference type="InterPro" id="IPR026791">
    <property type="entry name" value="DOCK"/>
</dbReference>
<evidence type="ECO:0000313" key="3">
    <source>
        <dbReference type="Proteomes" id="UP000502823"/>
    </source>
</evidence>